<protein>
    <submittedName>
        <fullName evidence="2">RGS domain-containing protein</fullName>
    </submittedName>
</protein>
<keyword evidence="1" id="KW-1185">Reference proteome</keyword>
<proteinExistence type="predicted"/>
<evidence type="ECO:0000313" key="2">
    <source>
        <dbReference type="WBParaSite" id="SMUV_0000294601-mRNA-1"/>
    </source>
</evidence>
<reference evidence="2" key="1">
    <citation type="submission" date="2017-02" db="UniProtKB">
        <authorList>
            <consortium name="WormBaseParasite"/>
        </authorList>
    </citation>
    <scope>IDENTIFICATION</scope>
</reference>
<sequence length="80" mass="9549">LIQVQSGLDLLELNLSFYLVTKTYFKNRLREEFLSGLVDREVDGIPDLSKENMLRNRRSKRKSYPRNCYFSPIQCLFTRD</sequence>
<name>A0A0N5AFA3_9BILA</name>
<dbReference type="WBParaSite" id="SMUV_0000294601-mRNA-1">
    <property type="protein sequence ID" value="SMUV_0000294601-mRNA-1"/>
    <property type="gene ID" value="SMUV_0000294601"/>
</dbReference>
<evidence type="ECO:0000313" key="1">
    <source>
        <dbReference type="Proteomes" id="UP000046393"/>
    </source>
</evidence>
<organism evidence="1 2">
    <name type="scientific">Syphacia muris</name>
    <dbReference type="NCBI Taxonomy" id="451379"/>
    <lineage>
        <taxon>Eukaryota</taxon>
        <taxon>Metazoa</taxon>
        <taxon>Ecdysozoa</taxon>
        <taxon>Nematoda</taxon>
        <taxon>Chromadorea</taxon>
        <taxon>Rhabditida</taxon>
        <taxon>Spirurina</taxon>
        <taxon>Oxyuridomorpha</taxon>
        <taxon>Oxyuroidea</taxon>
        <taxon>Oxyuridae</taxon>
        <taxon>Syphacia</taxon>
    </lineage>
</organism>
<dbReference type="AlphaFoldDB" id="A0A0N5AFA3"/>
<accession>A0A0N5AFA3</accession>
<dbReference type="Proteomes" id="UP000046393">
    <property type="component" value="Unplaced"/>
</dbReference>